<keyword evidence="7" id="KW-1185">Reference proteome</keyword>
<dbReference type="Gene3D" id="3.40.630.30">
    <property type="match status" value="1"/>
</dbReference>
<dbReference type="Proteomes" id="UP001331936">
    <property type="component" value="Unassembled WGS sequence"/>
</dbReference>
<feature type="transmembrane region" description="Helical" evidence="5">
    <location>
        <begin position="151"/>
        <end position="173"/>
    </location>
</feature>
<evidence type="ECO:0000313" key="6">
    <source>
        <dbReference type="EMBL" id="MEE2032631.1"/>
    </source>
</evidence>
<protein>
    <submittedName>
        <fullName evidence="6">CD225/dispanin family protein</fullName>
    </submittedName>
</protein>
<evidence type="ECO:0000256" key="4">
    <source>
        <dbReference type="ARBA" id="ARBA00023136"/>
    </source>
</evidence>
<evidence type="ECO:0000256" key="3">
    <source>
        <dbReference type="ARBA" id="ARBA00022989"/>
    </source>
</evidence>
<keyword evidence="2 5" id="KW-0812">Transmembrane</keyword>
<dbReference type="EMBL" id="JAUZMZ010000050">
    <property type="protein sequence ID" value="MEE2032631.1"/>
    <property type="molecule type" value="Genomic_DNA"/>
</dbReference>
<sequence length="194" mass="21191">MSGIWSEHPTLEGARVRLEPLTGTHAPGLFAAVDDPDTIFRWSGAVIRDPSDAQSFVRAAVADRMNAYPQFPPPGTGGYPPPGGYRYPAGYPMHPYGPPPNNNLVYGLVVTIVYCMPIGIVSIVKATRVNALWAQGRFEEAHRAAASARTWAIWSAVAAVLVLAAYVVLYFWFWGLGRGVRELGRRRCIPPSRA</sequence>
<evidence type="ECO:0000256" key="5">
    <source>
        <dbReference type="SAM" id="Phobius"/>
    </source>
</evidence>
<comment type="subcellular location">
    <subcellularLocation>
        <location evidence="1">Membrane</location>
    </subcellularLocation>
</comment>
<proteinExistence type="predicted"/>
<dbReference type="Pfam" id="PF04505">
    <property type="entry name" value="CD225"/>
    <property type="match status" value="1"/>
</dbReference>
<dbReference type="PANTHER" id="PTHR14948">
    <property type="entry name" value="NG5"/>
    <property type="match status" value="1"/>
</dbReference>
<evidence type="ECO:0000256" key="2">
    <source>
        <dbReference type="ARBA" id="ARBA00022692"/>
    </source>
</evidence>
<dbReference type="InterPro" id="IPR007593">
    <property type="entry name" value="CD225/Dispanin_fam"/>
</dbReference>
<accession>A0ABU7JRH2</accession>
<comment type="caution">
    <text evidence="6">The sequence shown here is derived from an EMBL/GenBank/DDBJ whole genome shotgun (WGS) entry which is preliminary data.</text>
</comment>
<gene>
    <name evidence="6" type="ORF">Q8814_10985</name>
</gene>
<evidence type="ECO:0000256" key="1">
    <source>
        <dbReference type="ARBA" id="ARBA00004370"/>
    </source>
</evidence>
<evidence type="ECO:0000313" key="7">
    <source>
        <dbReference type="Proteomes" id="UP001331936"/>
    </source>
</evidence>
<organism evidence="6 7">
    <name type="scientific">Rhodococcus chondri</name>
    <dbReference type="NCBI Taxonomy" id="3065941"/>
    <lineage>
        <taxon>Bacteria</taxon>
        <taxon>Bacillati</taxon>
        <taxon>Actinomycetota</taxon>
        <taxon>Actinomycetes</taxon>
        <taxon>Mycobacteriales</taxon>
        <taxon>Nocardiaceae</taxon>
        <taxon>Rhodococcus</taxon>
    </lineage>
</organism>
<reference evidence="6 7" key="1">
    <citation type="submission" date="2023-08" db="EMBL/GenBank/DDBJ databases">
        <authorList>
            <person name="Girao M."/>
            <person name="Carvalho M.F."/>
        </authorList>
    </citation>
    <scope>NUCLEOTIDE SEQUENCE [LARGE SCALE GENOMIC DNA]</scope>
    <source>
        <strain evidence="6 7">CC-R104</strain>
    </source>
</reference>
<feature type="transmembrane region" description="Helical" evidence="5">
    <location>
        <begin position="104"/>
        <end position="124"/>
    </location>
</feature>
<keyword evidence="3 5" id="KW-1133">Transmembrane helix</keyword>
<dbReference type="PANTHER" id="PTHR14948:SF25">
    <property type="entry name" value="DUF4190 DOMAIN-CONTAINING PROTEIN"/>
    <property type="match status" value="1"/>
</dbReference>
<name>A0ABU7JRH2_9NOCA</name>
<dbReference type="InterPro" id="IPR051423">
    <property type="entry name" value="CD225/Dispanin"/>
</dbReference>
<dbReference type="RefSeq" id="WP_330152049.1">
    <property type="nucleotide sequence ID" value="NZ_JAUZMZ010000050.1"/>
</dbReference>
<keyword evidence="4 5" id="KW-0472">Membrane</keyword>